<sequence length="358" mass="38568">MQRGQIHDFDCGQCAALRRDNLILKTENDTLLKAYNSLLKAVQPMLSVSEPGLILSALPNPGFSTLIQTTPPPNQSDYPLVQFWHCHEFQAFTDKTKGESSIDGPKPRENLRTSQGINVSMRYVSDENGNVIHDWKMQYMVTNMFSSWRTHRTGVSIKSKAVDDGLPVKRSRNESIADDSTRKHSRIAKTAAHKNIDVETETPGSSDVAGPSPVIIVNPLTAVVNPAPPRTPESTAVSPVVIVNPLTAVVNPAPPETPESTAMPTPPPVIIVNPLAAVLHPPIENSPVPTSTATVVSVPAAPVAAAVPTVIQALGAPPSLVKRSKRSKPKATPGNSRTPRLVHQTPRRGPRQFETVLG</sequence>
<protein>
    <submittedName>
        <fullName evidence="2">Uncharacterized protein</fullName>
    </submittedName>
</protein>
<accession>A0AAD6S6R8</accession>
<evidence type="ECO:0000313" key="3">
    <source>
        <dbReference type="Proteomes" id="UP001218188"/>
    </source>
</evidence>
<feature type="region of interest" description="Disordered" evidence="1">
    <location>
        <begin position="318"/>
        <end position="358"/>
    </location>
</feature>
<evidence type="ECO:0000313" key="2">
    <source>
        <dbReference type="EMBL" id="KAJ7021884.1"/>
    </source>
</evidence>
<gene>
    <name evidence="2" type="ORF">C8F04DRAFT_1139672</name>
</gene>
<evidence type="ECO:0000256" key="1">
    <source>
        <dbReference type="SAM" id="MobiDB-lite"/>
    </source>
</evidence>
<dbReference type="EMBL" id="JARJCM010000221">
    <property type="protein sequence ID" value="KAJ7021884.1"/>
    <property type="molecule type" value="Genomic_DNA"/>
</dbReference>
<comment type="caution">
    <text evidence="2">The sequence shown here is derived from an EMBL/GenBank/DDBJ whole genome shotgun (WGS) entry which is preliminary data.</text>
</comment>
<reference evidence="2" key="1">
    <citation type="submission" date="2023-03" db="EMBL/GenBank/DDBJ databases">
        <title>Massive genome expansion in bonnet fungi (Mycena s.s.) driven by repeated elements and novel gene families across ecological guilds.</title>
        <authorList>
            <consortium name="Lawrence Berkeley National Laboratory"/>
            <person name="Harder C.B."/>
            <person name="Miyauchi S."/>
            <person name="Viragh M."/>
            <person name="Kuo A."/>
            <person name="Thoen E."/>
            <person name="Andreopoulos B."/>
            <person name="Lu D."/>
            <person name="Skrede I."/>
            <person name="Drula E."/>
            <person name="Henrissat B."/>
            <person name="Morin E."/>
            <person name="Kohler A."/>
            <person name="Barry K."/>
            <person name="LaButti K."/>
            <person name="Morin E."/>
            <person name="Salamov A."/>
            <person name="Lipzen A."/>
            <person name="Mereny Z."/>
            <person name="Hegedus B."/>
            <person name="Baldrian P."/>
            <person name="Stursova M."/>
            <person name="Weitz H."/>
            <person name="Taylor A."/>
            <person name="Grigoriev I.V."/>
            <person name="Nagy L.G."/>
            <person name="Martin F."/>
            <person name="Kauserud H."/>
        </authorList>
    </citation>
    <scope>NUCLEOTIDE SEQUENCE</scope>
    <source>
        <strain evidence="2">CBHHK200</strain>
    </source>
</reference>
<proteinExistence type="predicted"/>
<organism evidence="2 3">
    <name type="scientific">Mycena alexandri</name>
    <dbReference type="NCBI Taxonomy" id="1745969"/>
    <lineage>
        <taxon>Eukaryota</taxon>
        <taxon>Fungi</taxon>
        <taxon>Dikarya</taxon>
        <taxon>Basidiomycota</taxon>
        <taxon>Agaricomycotina</taxon>
        <taxon>Agaricomycetes</taxon>
        <taxon>Agaricomycetidae</taxon>
        <taxon>Agaricales</taxon>
        <taxon>Marasmiineae</taxon>
        <taxon>Mycenaceae</taxon>
        <taxon>Mycena</taxon>
    </lineage>
</organism>
<dbReference type="Proteomes" id="UP001218188">
    <property type="component" value="Unassembled WGS sequence"/>
</dbReference>
<keyword evidence="3" id="KW-1185">Reference proteome</keyword>
<dbReference type="AlphaFoldDB" id="A0AAD6S6R8"/>
<name>A0AAD6S6R8_9AGAR</name>